<dbReference type="CDD" id="cd07067">
    <property type="entry name" value="HP_PGM_like"/>
    <property type="match status" value="1"/>
</dbReference>
<accession>A0A4R3LFK9</accession>
<dbReference type="Gene3D" id="3.40.50.1240">
    <property type="entry name" value="Phosphoglycerate mutase-like"/>
    <property type="match status" value="1"/>
</dbReference>
<reference evidence="1 2" key="1">
    <citation type="submission" date="2019-03" db="EMBL/GenBank/DDBJ databases">
        <title>Genomic Encyclopedia of Type Strains, Phase IV (KMG-IV): sequencing the most valuable type-strain genomes for metagenomic binning, comparative biology and taxonomic classification.</title>
        <authorList>
            <person name="Goeker M."/>
        </authorList>
    </citation>
    <scope>NUCLEOTIDE SEQUENCE [LARGE SCALE GENOMIC DNA]</scope>
    <source>
        <strain evidence="1 2">DSM 21944</strain>
    </source>
</reference>
<dbReference type="Pfam" id="PF00300">
    <property type="entry name" value="His_Phos_1"/>
    <property type="match status" value="1"/>
</dbReference>
<comment type="caution">
    <text evidence="1">The sequence shown here is derived from an EMBL/GenBank/DDBJ whole genome shotgun (WGS) entry which is preliminary data.</text>
</comment>
<dbReference type="Proteomes" id="UP000294599">
    <property type="component" value="Unassembled WGS sequence"/>
</dbReference>
<evidence type="ECO:0000313" key="2">
    <source>
        <dbReference type="Proteomes" id="UP000294599"/>
    </source>
</evidence>
<organism evidence="1 2">
    <name type="scientific">Pseudofulvimonas gallinarii</name>
    <dbReference type="NCBI Taxonomy" id="634155"/>
    <lineage>
        <taxon>Bacteria</taxon>
        <taxon>Pseudomonadati</taxon>
        <taxon>Pseudomonadota</taxon>
        <taxon>Gammaproteobacteria</taxon>
        <taxon>Lysobacterales</taxon>
        <taxon>Rhodanobacteraceae</taxon>
        <taxon>Pseudofulvimonas</taxon>
    </lineage>
</organism>
<dbReference type="EMBL" id="SMAF01000007">
    <property type="protein sequence ID" value="TCS98873.1"/>
    <property type="molecule type" value="Genomic_DNA"/>
</dbReference>
<gene>
    <name evidence="1" type="ORF">EDC25_10770</name>
</gene>
<proteinExistence type="predicted"/>
<evidence type="ECO:0000313" key="1">
    <source>
        <dbReference type="EMBL" id="TCS98873.1"/>
    </source>
</evidence>
<name>A0A4R3LFK9_9GAMM</name>
<dbReference type="OrthoDB" id="9810154at2"/>
<dbReference type="InterPro" id="IPR029033">
    <property type="entry name" value="His_PPase_superfam"/>
</dbReference>
<protein>
    <submittedName>
        <fullName evidence="1">Phosphohistidine phosphatase</fullName>
    </submittedName>
</protein>
<dbReference type="SUPFAM" id="SSF53254">
    <property type="entry name" value="Phosphoglycerate mutase-like"/>
    <property type="match status" value="1"/>
</dbReference>
<keyword evidence="2" id="KW-1185">Reference proteome</keyword>
<sequence>MALQLELIRHADARNKDPGGSDIERELSPLGQRQVLILGERLRDRGTFPDRVWCSPAARTRATLGALGYDFTSRAVDEPRLYEADLETLLDLIAEVQQLAGHAVLIGHNPGLQDLLVYLTGPRAPAMMTCAHARLTIPDRPARPLRGSGRLLDHWAP</sequence>
<dbReference type="RefSeq" id="WP_123521109.1">
    <property type="nucleotide sequence ID" value="NZ_JBHLWF010000032.1"/>
</dbReference>
<dbReference type="AlphaFoldDB" id="A0A4R3LFK9"/>
<dbReference type="InterPro" id="IPR013078">
    <property type="entry name" value="His_Pase_superF_clade-1"/>
</dbReference>